<protein>
    <submittedName>
        <fullName evidence="5">Unannotated protein</fullName>
    </submittedName>
</protein>
<organism evidence="5">
    <name type="scientific">freshwater metagenome</name>
    <dbReference type="NCBI Taxonomy" id="449393"/>
    <lineage>
        <taxon>unclassified sequences</taxon>
        <taxon>metagenomes</taxon>
        <taxon>ecological metagenomes</taxon>
    </lineage>
</organism>
<keyword evidence="2" id="KW-0547">Nucleotide-binding</keyword>
<evidence type="ECO:0000313" key="5">
    <source>
        <dbReference type="EMBL" id="CAB4609470.1"/>
    </source>
</evidence>
<dbReference type="GO" id="GO:0005524">
    <property type="term" value="F:ATP binding"/>
    <property type="evidence" value="ECO:0007669"/>
    <property type="project" value="UniProtKB-KW"/>
</dbReference>
<evidence type="ECO:0000256" key="1">
    <source>
        <dbReference type="ARBA" id="ARBA00022448"/>
    </source>
</evidence>
<dbReference type="InterPro" id="IPR003439">
    <property type="entry name" value="ABC_transporter-like_ATP-bd"/>
</dbReference>
<accession>A0A6J6H9H3</accession>
<dbReference type="PANTHER" id="PTHR42711:SF16">
    <property type="entry name" value="ABC TRANSPORTER ATP-BINDING PROTEIN"/>
    <property type="match status" value="1"/>
</dbReference>
<dbReference type="AlphaFoldDB" id="A0A6J6H9H3"/>
<evidence type="ECO:0000259" key="4">
    <source>
        <dbReference type="PROSITE" id="PS50893"/>
    </source>
</evidence>
<dbReference type="SUPFAM" id="SSF52540">
    <property type="entry name" value="P-loop containing nucleoside triphosphate hydrolases"/>
    <property type="match status" value="1"/>
</dbReference>
<dbReference type="InterPro" id="IPR003593">
    <property type="entry name" value="AAA+_ATPase"/>
</dbReference>
<name>A0A6J6H9H3_9ZZZZ</name>
<dbReference type="Gene3D" id="3.40.50.300">
    <property type="entry name" value="P-loop containing nucleotide triphosphate hydrolases"/>
    <property type="match status" value="1"/>
</dbReference>
<reference evidence="5" key="1">
    <citation type="submission" date="2020-05" db="EMBL/GenBank/DDBJ databases">
        <authorList>
            <person name="Chiriac C."/>
            <person name="Salcher M."/>
            <person name="Ghai R."/>
            <person name="Kavagutti S V."/>
        </authorList>
    </citation>
    <scope>NUCLEOTIDE SEQUENCE</scope>
</reference>
<dbReference type="InterPro" id="IPR027417">
    <property type="entry name" value="P-loop_NTPase"/>
</dbReference>
<evidence type="ECO:0000256" key="2">
    <source>
        <dbReference type="ARBA" id="ARBA00022741"/>
    </source>
</evidence>
<dbReference type="CDD" id="cd03230">
    <property type="entry name" value="ABC_DR_subfamily_A"/>
    <property type="match status" value="1"/>
</dbReference>
<dbReference type="EMBL" id="CAEZUZ010000015">
    <property type="protein sequence ID" value="CAB4609470.1"/>
    <property type="molecule type" value="Genomic_DNA"/>
</dbReference>
<gene>
    <name evidence="6" type="ORF">UFOPK1808_01326</name>
    <name evidence="5" type="ORF">UFOPK1889_00190</name>
</gene>
<dbReference type="EMBL" id="CAEZUL010000200">
    <property type="protein sequence ID" value="CAB4610340.1"/>
    <property type="molecule type" value="Genomic_DNA"/>
</dbReference>
<dbReference type="PROSITE" id="PS00211">
    <property type="entry name" value="ABC_TRANSPORTER_1"/>
    <property type="match status" value="1"/>
</dbReference>
<keyword evidence="1" id="KW-0813">Transport</keyword>
<dbReference type="PANTHER" id="PTHR42711">
    <property type="entry name" value="ABC TRANSPORTER ATP-BINDING PROTEIN"/>
    <property type="match status" value="1"/>
</dbReference>
<evidence type="ECO:0000256" key="3">
    <source>
        <dbReference type="ARBA" id="ARBA00022840"/>
    </source>
</evidence>
<dbReference type="SMART" id="SM00382">
    <property type="entry name" value="AAA"/>
    <property type="match status" value="1"/>
</dbReference>
<dbReference type="InterPro" id="IPR017871">
    <property type="entry name" value="ABC_transporter-like_CS"/>
</dbReference>
<proteinExistence type="predicted"/>
<keyword evidence="3" id="KW-0067">ATP-binding</keyword>
<dbReference type="Pfam" id="PF00005">
    <property type="entry name" value="ABC_tran"/>
    <property type="match status" value="1"/>
</dbReference>
<dbReference type="GO" id="GO:0016887">
    <property type="term" value="F:ATP hydrolysis activity"/>
    <property type="evidence" value="ECO:0007669"/>
    <property type="project" value="InterPro"/>
</dbReference>
<evidence type="ECO:0000313" key="6">
    <source>
        <dbReference type="EMBL" id="CAB4610340.1"/>
    </source>
</evidence>
<dbReference type="PROSITE" id="PS50893">
    <property type="entry name" value="ABC_TRANSPORTER_2"/>
    <property type="match status" value="1"/>
</dbReference>
<dbReference type="InterPro" id="IPR050763">
    <property type="entry name" value="ABC_transporter_ATP-binding"/>
</dbReference>
<sequence length="298" mass="31857">MSVVVENLTVKYADLTAVDNVSFEAPTGGVTVILGPNGAGKTSTIEVCEGFRRAASGSVRVLGLNPATDHRALTERMGVMLQGGGVYPSARVRDVISHFCALHNKKVDPISLMERVGLTSRAKGTWRRLSGGEQQRLSLALALAADPDVIFLDEPTSGVDIDGRDIIRDIIRELAARGTTVVLASHDMAEAEKVATHAVLFTAGKVIASGEISSLVTSRKHVRFTSAVGLIPAELAVSIKSPVTDLGDGVYEVASEATPQLMTRITQWLSDNNQPLLGIDMGIENLEETYRRLTRGNQ</sequence>
<feature type="domain" description="ABC transporter" evidence="4">
    <location>
        <begin position="3"/>
        <end position="228"/>
    </location>
</feature>